<evidence type="ECO:0000256" key="6">
    <source>
        <dbReference type="ARBA" id="ARBA00058358"/>
    </source>
</evidence>
<evidence type="ECO:0000256" key="2">
    <source>
        <dbReference type="ARBA" id="ARBA00013006"/>
    </source>
</evidence>
<accession>A0A835HY47</accession>
<organism evidence="9 10">
    <name type="scientific">Coptis chinensis</name>
    <dbReference type="NCBI Taxonomy" id="261450"/>
    <lineage>
        <taxon>Eukaryota</taxon>
        <taxon>Viridiplantae</taxon>
        <taxon>Streptophyta</taxon>
        <taxon>Embryophyta</taxon>
        <taxon>Tracheophyta</taxon>
        <taxon>Spermatophyta</taxon>
        <taxon>Magnoliopsida</taxon>
        <taxon>Ranunculales</taxon>
        <taxon>Ranunculaceae</taxon>
        <taxon>Coptidoideae</taxon>
        <taxon>Coptis</taxon>
    </lineage>
</organism>
<evidence type="ECO:0000256" key="4">
    <source>
        <dbReference type="ARBA" id="ARBA00038334"/>
    </source>
</evidence>
<comment type="function">
    <text evidence="6">Epoxide hydrolase involved in the biosynthesis of cucurbitacin and mogroside tetracyclic triterpene natural products (e.g. siamenoside I and mogrosides IV, V and VI). Cucurbitacins have cytotoxic properties and exhibit deterrent taste as a defense barrier against herbivores. Mogrosides are nonsugar highly oxygenated compounds used as high-intensity zero-calorie sweeteners; they also possess pharmacological properties such as regulating immunity, lowering blood sugar and lipid levels, protecting the liver, and acting as antioxidants and antitumor agents. Catalyzes the hydrolysis of aromatic epoxide-containing substrates, such as the conversion of 24,25-epoxycucurbitadienol to 24,25-dihydroxycucurbitadienol.</text>
</comment>
<dbReference type="EC" id="3.3.2.10" evidence="2"/>
<dbReference type="Pfam" id="PF00561">
    <property type="entry name" value="Abhydrolase_1"/>
    <property type="match status" value="1"/>
</dbReference>
<sequence>MEGIKHRTVEVNGIKMHIAEKGEGPIVLFIHGFPELWYSWRHQITAIAAHGYKAVAPDLRGYGDTDAPTAVTDYTCFHIVGDLIALIDTLGADQVFVVGHDWGAIIAWYLCLFRPDRVKALVNLSVPYLRRHPSVSFVNGFRSRFGDDYYICRFQEPGVMEAEFSQVNTATLVQNFLTSRRPGPAILPKGIVGTITPPPLPSWLSEEDVNYYASKFEQKGFAGPLNYYRNFDRNWELTAPWSGGQVKVPTKFIVGDLDVVYTTPGMKEYIHSDWFKQDVPFLQEVVVMEGVAHFINQEKAHEVSKHICDFIKKF</sequence>
<keyword evidence="10" id="KW-1185">Reference proteome</keyword>
<dbReference type="OrthoDB" id="7130006at2759"/>
<comment type="pathway">
    <text evidence="1">Secondary metabolite biosynthesis; terpenoid biosynthesis.</text>
</comment>
<dbReference type="PRINTS" id="PR00111">
    <property type="entry name" value="ABHYDROLASE"/>
</dbReference>
<comment type="caution">
    <text evidence="9">The sequence shown here is derived from an EMBL/GenBank/DDBJ whole genome shotgun (WGS) entry which is preliminary data.</text>
</comment>
<dbReference type="EMBL" id="JADFTS010000005">
    <property type="protein sequence ID" value="KAF9605458.1"/>
    <property type="molecule type" value="Genomic_DNA"/>
</dbReference>
<evidence type="ECO:0000256" key="7">
    <source>
        <dbReference type="ARBA" id="ARBA00093212"/>
    </source>
</evidence>
<protein>
    <recommendedName>
        <fullName evidence="2">soluble epoxide hydrolase</fullName>
        <ecNumber evidence="2">3.3.2.10</ecNumber>
    </recommendedName>
</protein>
<evidence type="ECO:0000259" key="8">
    <source>
        <dbReference type="Pfam" id="PF00561"/>
    </source>
</evidence>
<evidence type="ECO:0000256" key="5">
    <source>
        <dbReference type="ARBA" id="ARBA00051067"/>
    </source>
</evidence>
<gene>
    <name evidence="9" type="ORF">IFM89_017477</name>
</gene>
<dbReference type="InterPro" id="IPR029058">
    <property type="entry name" value="AB_hydrolase_fold"/>
</dbReference>
<dbReference type="Proteomes" id="UP000631114">
    <property type="component" value="Unassembled WGS sequence"/>
</dbReference>
<comment type="catalytic activity">
    <reaction evidence="5">
        <text>an epoxide + H2O = an ethanediol</text>
        <dbReference type="Rhea" id="RHEA:19037"/>
        <dbReference type="ChEBI" id="CHEBI:15377"/>
        <dbReference type="ChEBI" id="CHEBI:32955"/>
        <dbReference type="ChEBI" id="CHEBI:140594"/>
        <dbReference type="EC" id="3.3.2.10"/>
    </reaction>
    <physiologicalReaction direction="left-to-right" evidence="5">
        <dbReference type="Rhea" id="RHEA:19038"/>
    </physiologicalReaction>
</comment>
<feature type="domain" description="AB hydrolase-1" evidence="8">
    <location>
        <begin position="25"/>
        <end position="129"/>
    </location>
</feature>
<comment type="catalytic activity">
    <reaction evidence="7">
        <text>(24S)-24,25-epoxycucurbitadienol + H2O = (24R)-24,25-dihydroxycucurbitadienol</text>
        <dbReference type="Rhea" id="RHEA:81855"/>
        <dbReference type="ChEBI" id="CHEBI:15377"/>
        <dbReference type="ChEBI" id="CHEBI:229949"/>
        <dbReference type="ChEBI" id="CHEBI:229950"/>
    </reaction>
    <physiologicalReaction direction="left-to-right" evidence="7">
        <dbReference type="Rhea" id="RHEA:81856"/>
    </physiologicalReaction>
</comment>
<dbReference type="PRINTS" id="PR00412">
    <property type="entry name" value="EPOXHYDRLASE"/>
</dbReference>
<dbReference type="Gene3D" id="3.40.50.1820">
    <property type="entry name" value="alpha/beta hydrolase"/>
    <property type="match status" value="1"/>
</dbReference>
<comment type="similarity">
    <text evidence="4">Belongs to the AB hydrolase superfamily. Epoxide hydrolase family.</text>
</comment>
<dbReference type="InterPro" id="IPR000073">
    <property type="entry name" value="AB_hydrolase_1"/>
</dbReference>
<evidence type="ECO:0000256" key="3">
    <source>
        <dbReference type="ARBA" id="ARBA00022801"/>
    </source>
</evidence>
<dbReference type="SUPFAM" id="SSF53474">
    <property type="entry name" value="alpha/beta-Hydrolases"/>
    <property type="match status" value="1"/>
</dbReference>
<proteinExistence type="inferred from homology"/>
<dbReference type="GO" id="GO:0004301">
    <property type="term" value="F:epoxide hydrolase activity"/>
    <property type="evidence" value="ECO:0007669"/>
    <property type="project" value="UniProtKB-EC"/>
</dbReference>
<dbReference type="FunFam" id="3.40.50.1820:FF:000161">
    <property type="entry name" value="Epoxide hydrolase"/>
    <property type="match status" value="1"/>
</dbReference>
<evidence type="ECO:0000256" key="1">
    <source>
        <dbReference type="ARBA" id="ARBA00004721"/>
    </source>
</evidence>
<dbReference type="InterPro" id="IPR000639">
    <property type="entry name" value="Epox_hydrolase-like"/>
</dbReference>
<evidence type="ECO:0000313" key="9">
    <source>
        <dbReference type="EMBL" id="KAF9605458.1"/>
    </source>
</evidence>
<reference evidence="9 10" key="1">
    <citation type="submission" date="2020-10" db="EMBL/GenBank/DDBJ databases">
        <title>The Coptis chinensis genome and diversification of protoberbering-type alkaloids.</title>
        <authorList>
            <person name="Wang B."/>
            <person name="Shu S."/>
            <person name="Song C."/>
            <person name="Liu Y."/>
        </authorList>
    </citation>
    <scope>NUCLEOTIDE SEQUENCE [LARGE SCALE GENOMIC DNA]</scope>
    <source>
        <strain evidence="9">HL-2020</strain>
        <tissue evidence="9">Leaf</tissue>
    </source>
</reference>
<dbReference type="AlphaFoldDB" id="A0A835HY47"/>
<dbReference type="PANTHER" id="PTHR43329">
    <property type="entry name" value="EPOXIDE HYDROLASE"/>
    <property type="match status" value="1"/>
</dbReference>
<evidence type="ECO:0000313" key="10">
    <source>
        <dbReference type="Proteomes" id="UP000631114"/>
    </source>
</evidence>
<name>A0A835HY47_9MAGN</name>
<keyword evidence="3" id="KW-0378">Hydrolase</keyword>